<feature type="region of interest" description="Disordered" evidence="1">
    <location>
        <begin position="329"/>
        <end position="349"/>
    </location>
</feature>
<comment type="caution">
    <text evidence="2">The sequence shown here is derived from an EMBL/GenBank/DDBJ whole genome shotgun (WGS) entry which is preliminary data.</text>
</comment>
<accession>A0ABU9AWX4</accession>
<dbReference type="Gene3D" id="3.20.20.190">
    <property type="entry name" value="Phosphatidylinositol (PI) phosphodiesterase"/>
    <property type="match status" value="1"/>
</dbReference>
<gene>
    <name evidence="2" type="ORF">WKV53_12165</name>
</gene>
<dbReference type="CDD" id="cd08589">
    <property type="entry name" value="PI-PLCc_SaPLC1_like"/>
    <property type="match status" value="1"/>
</dbReference>
<keyword evidence="2" id="KW-0378">Hydrolase</keyword>
<evidence type="ECO:0000313" key="3">
    <source>
        <dbReference type="Proteomes" id="UP001371305"/>
    </source>
</evidence>
<keyword evidence="3" id="KW-1185">Reference proteome</keyword>
<evidence type="ECO:0000313" key="2">
    <source>
        <dbReference type="EMBL" id="MEK7951262.1"/>
    </source>
</evidence>
<organism evidence="2 3">
    <name type="scientific">Luteolibacter soli</name>
    <dbReference type="NCBI Taxonomy" id="3135280"/>
    <lineage>
        <taxon>Bacteria</taxon>
        <taxon>Pseudomonadati</taxon>
        <taxon>Verrucomicrobiota</taxon>
        <taxon>Verrucomicrobiia</taxon>
        <taxon>Verrucomicrobiales</taxon>
        <taxon>Verrucomicrobiaceae</taxon>
        <taxon>Luteolibacter</taxon>
    </lineage>
</organism>
<dbReference type="RefSeq" id="WP_341404864.1">
    <property type="nucleotide sequence ID" value="NZ_JBBUKT010000004.1"/>
</dbReference>
<name>A0ABU9AWX4_9BACT</name>
<proteinExistence type="predicted"/>
<dbReference type="SUPFAM" id="SSF51695">
    <property type="entry name" value="PLC-like phosphodiesterases"/>
    <property type="match status" value="1"/>
</dbReference>
<dbReference type="EMBL" id="JBBUKT010000004">
    <property type="protein sequence ID" value="MEK7951262.1"/>
    <property type="molecule type" value="Genomic_DNA"/>
</dbReference>
<reference evidence="2 3" key="1">
    <citation type="submission" date="2024-04" db="EMBL/GenBank/DDBJ databases">
        <title>Luteolibacter sp. isolated from soil.</title>
        <authorList>
            <person name="An J."/>
        </authorList>
    </citation>
    <scope>NUCLEOTIDE SEQUENCE [LARGE SCALE GENOMIC DNA]</scope>
    <source>
        <strain evidence="2 3">Y139</strain>
    </source>
</reference>
<dbReference type="GO" id="GO:0004435">
    <property type="term" value="F:phosphatidylinositol-4,5-bisphosphate phospholipase C activity"/>
    <property type="evidence" value="ECO:0007669"/>
    <property type="project" value="UniProtKB-EC"/>
</dbReference>
<protein>
    <submittedName>
        <fullName evidence="2">Ca2+-dependent phosphoinositide-specific phospholipase C</fullName>
        <ecNumber evidence="2">3.1.4.11</ecNumber>
    </submittedName>
</protein>
<dbReference type="Pfam" id="PF16670">
    <property type="entry name" value="PI-PLC-C1"/>
    <property type="match status" value="1"/>
</dbReference>
<dbReference type="InterPro" id="IPR032075">
    <property type="entry name" value="PI-PLC-C1"/>
</dbReference>
<dbReference type="EC" id="3.1.4.11" evidence="2"/>
<sequence length="349" mass="38912">MRVALLTCLLPTLAIAGPRLNEIQALGSHNSYHLAPPKELLDTLKAFNKDANEWNYSHPALSAQLDLGVRQFELDIFSDEKGGLFANPLGLKLAGLKGTKLPPHDPDGLLKKPGIKVLHVQDVDCWSNSPLLTGGLTEMLAWSDKHPRHLPVMILMECKDQPEPPLPTKPETFTRDRLLALEKEILSVIPANRILRPDDVRGNSPTLREAVVQKGWPDVDTLRGKFLFCLDNTDAIRSRYLEGNPSLEGRVMFVSAPKPEDPCAAWFKCNDPVREFDDIQRLVKAGFLVRTRSNVNKPDDKMRDKAFASGAQWVSSDYFTAGPDRVAFPDDRTVRGNPLSDKKDARVDP</sequence>
<dbReference type="InterPro" id="IPR017946">
    <property type="entry name" value="PLC-like_Pdiesterase_TIM-brl"/>
</dbReference>
<evidence type="ECO:0000256" key="1">
    <source>
        <dbReference type="SAM" id="MobiDB-lite"/>
    </source>
</evidence>
<dbReference type="Proteomes" id="UP001371305">
    <property type="component" value="Unassembled WGS sequence"/>
</dbReference>